<evidence type="ECO:0000256" key="12">
    <source>
        <dbReference type="ARBA" id="ARBA00023163"/>
    </source>
</evidence>
<evidence type="ECO:0000256" key="15">
    <source>
        <dbReference type="ARBA" id="ARBA00048779"/>
    </source>
</evidence>
<dbReference type="PROSITE" id="PS00070">
    <property type="entry name" value="ALDEHYDE_DEHYDR_CYS"/>
    <property type="match status" value="1"/>
</dbReference>
<evidence type="ECO:0000256" key="4">
    <source>
        <dbReference type="ARBA" id="ARBA00022491"/>
    </source>
</evidence>
<keyword evidence="6 18" id="KW-0274">FAD</keyword>
<dbReference type="InterPro" id="IPR005933">
    <property type="entry name" value="PutA_C"/>
</dbReference>
<dbReference type="InterPro" id="IPR024082">
    <property type="entry name" value="PRODH_PutA_dom_II"/>
</dbReference>
<dbReference type="Gene3D" id="3.40.605.10">
    <property type="entry name" value="Aldehyde Dehydrogenase, Chain A, domain 1"/>
    <property type="match status" value="1"/>
</dbReference>
<evidence type="ECO:0000256" key="3">
    <source>
        <dbReference type="ARBA" id="ARBA00004786"/>
    </source>
</evidence>
<keyword evidence="12 18" id="KW-0804">Transcription</keyword>
<dbReference type="GO" id="GO:0003842">
    <property type="term" value="F:L-glutamate gamma-semialdehyde dehydrogenase activity"/>
    <property type="evidence" value="ECO:0007669"/>
    <property type="project" value="UniProtKB-UniRule"/>
</dbReference>
<evidence type="ECO:0000256" key="8">
    <source>
        <dbReference type="ARBA" id="ARBA00023015"/>
    </source>
</evidence>
<dbReference type="GO" id="GO:0004657">
    <property type="term" value="F:proline dehydrogenase activity"/>
    <property type="evidence" value="ECO:0007669"/>
    <property type="project" value="UniProtKB-UniRule"/>
</dbReference>
<dbReference type="Proteomes" id="UP000481037">
    <property type="component" value="Unassembled WGS sequence"/>
</dbReference>
<comment type="pathway">
    <text evidence="3 18">Amino-acid degradation; L-proline degradation into L-glutamate; L-glutamate from L-proline: step 2/2.</text>
</comment>
<feature type="active site" evidence="19">
    <location>
        <position position="835"/>
    </location>
</feature>
<dbReference type="InterPro" id="IPR015590">
    <property type="entry name" value="Aldehyde_DH_dom"/>
</dbReference>
<dbReference type="EC" id="1.5.5.2" evidence="18"/>
<dbReference type="NCBIfam" id="TIGR01238">
    <property type="entry name" value="D1pyr5carbox3"/>
    <property type="match status" value="1"/>
</dbReference>
<evidence type="ECO:0000256" key="13">
    <source>
        <dbReference type="ARBA" id="ARBA00023268"/>
    </source>
</evidence>
<dbReference type="Gene3D" id="1.20.5.460">
    <property type="entry name" value="Single helix bin"/>
    <property type="match status" value="1"/>
</dbReference>
<accession>A0A6L5QBM1</accession>
<evidence type="ECO:0000256" key="1">
    <source>
        <dbReference type="ARBA" id="ARBA00001974"/>
    </source>
</evidence>
<comment type="caution">
    <text evidence="24">The sequence shown here is derived from an EMBL/GenBank/DDBJ whole genome shotgun (WGS) entry which is preliminary data.</text>
</comment>
<dbReference type="Gene3D" id="3.40.309.10">
    <property type="entry name" value="Aldehyde Dehydrogenase, Chain A, domain 2"/>
    <property type="match status" value="1"/>
</dbReference>
<keyword evidence="4 18" id="KW-0678">Repressor</keyword>
<dbReference type="InterPro" id="IPR029041">
    <property type="entry name" value="FAD-linked_oxidoreductase-like"/>
</dbReference>
<evidence type="ECO:0000259" key="20">
    <source>
        <dbReference type="Pfam" id="PF00171"/>
    </source>
</evidence>
<dbReference type="Pfam" id="PF01619">
    <property type="entry name" value="Pro_dh"/>
    <property type="match status" value="1"/>
</dbReference>
<comment type="similarity">
    <text evidence="16 18">In the N-terminal section; belongs to the proline dehydrogenase family.</text>
</comment>
<keyword evidence="13" id="KW-0511">Multifunctional enzyme</keyword>
<evidence type="ECO:0000256" key="11">
    <source>
        <dbReference type="ARBA" id="ARBA00023125"/>
    </source>
</evidence>
<dbReference type="InterPro" id="IPR050485">
    <property type="entry name" value="Proline_metab_enzyme"/>
</dbReference>
<evidence type="ECO:0000313" key="25">
    <source>
        <dbReference type="Proteomes" id="UP000481037"/>
    </source>
</evidence>
<dbReference type="Gene3D" id="1.20.5.550">
    <property type="entry name" value="Single Helix bin"/>
    <property type="match status" value="1"/>
</dbReference>
<evidence type="ECO:0000259" key="23">
    <source>
        <dbReference type="Pfam" id="PF18327"/>
    </source>
</evidence>
<dbReference type="NCBIfam" id="NF008869">
    <property type="entry name" value="PRK11904.1"/>
    <property type="match status" value="1"/>
</dbReference>
<dbReference type="PANTHER" id="PTHR42862:SF1">
    <property type="entry name" value="DELTA-1-PYRROLINE-5-CARBOXYLATE DEHYDROGENASE 2, ISOFORM A-RELATED"/>
    <property type="match status" value="1"/>
</dbReference>
<evidence type="ECO:0000256" key="16">
    <source>
        <dbReference type="ARBA" id="ARBA00060889"/>
    </source>
</evidence>
<dbReference type="GO" id="GO:0003700">
    <property type="term" value="F:DNA-binding transcription factor activity"/>
    <property type="evidence" value="ECO:0007669"/>
    <property type="project" value="InterPro"/>
</dbReference>
<evidence type="ECO:0000256" key="19">
    <source>
        <dbReference type="PIRSR" id="PIRSR000197-1"/>
    </source>
</evidence>
<evidence type="ECO:0000259" key="21">
    <source>
        <dbReference type="Pfam" id="PF01619"/>
    </source>
</evidence>
<comment type="cofactor">
    <cofactor evidence="1 18">
        <name>FAD</name>
        <dbReference type="ChEBI" id="CHEBI:57692"/>
    </cofactor>
</comment>
<evidence type="ECO:0000256" key="7">
    <source>
        <dbReference type="ARBA" id="ARBA00023002"/>
    </source>
</evidence>
<dbReference type="GO" id="GO:0009898">
    <property type="term" value="C:cytoplasmic side of plasma membrane"/>
    <property type="evidence" value="ECO:0007669"/>
    <property type="project" value="TreeGrafter"/>
</dbReference>
<keyword evidence="7 18" id="KW-0560">Oxidoreductase</keyword>
<keyword evidence="5 18" id="KW-0285">Flavoprotein</keyword>
<dbReference type="InterPro" id="IPR024090">
    <property type="entry name" value="PRODH_PutA_dom_I"/>
</dbReference>
<dbReference type="InterPro" id="IPR024089">
    <property type="entry name" value="PRODH_PutA_dom_I/II"/>
</dbReference>
<keyword evidence="8 18" id="KW-0805">Transcription regulation</keyword>
<feature type="domain" description="Proline dehydrogenase" evidence="21">
    <location>
        <begin position="201"/>
        <end position="498"/>
    </location>
</feature>
<gene>
    <name evidence="24" type="primary">putA</name>
    <name evidence="24" type="ORF">GJ697_04030</name>
</gene>
<dbReference type="InterPro" id="IPR016162">
    <property type="entry name" value="Ald_DH_N"/>
</dbReference>
<reference evidence="24 25" key="1">
    <citation type="submission" date="2019-11" db="EMBL/GenBank/DDBJ databases">
        <title>Novel species isolated from a subtropical stream in China.</title>
        <authorList>
            <person name="Lu H."/>
        </authorList>
    </citation>
    <scope>NUCLEOTIDE SEQUENCE [LARGE SCALE GENOMIC DNA]</scope>
    <source>
        <strain evidence="24 25">FT25W</strain>
    </source>
</reference>
<comment type="catalytic activity">
    <reaction evidence="14 18">
        <text>L-glutamate 5-semialdehyde + NAD(+) + H2O = L-glutamate + NADH + 2 H(+)</text>
        <dbReference type="Rhea" id="RHEA:30235"/>
        <dbReference type="ChEBI" id="CHEBI:15377"/>
        <dbReference type="ChEBI" id="CHEBI:15378"/>
        <dbReference type="ChEBI" id="CHEBI:29985"/>
        <dbReference type="ChEBI" id="CHEBI:57540"/>
        <dbReference type="ChEBI" id="CHEBI:57945"/>
        <dbReference type="ChEBI" id="CHEBI:58066"/>
        <dbReference type="EC" id="1.2.1.88"/>
    </reaction>
</comment>
<dbReference type="SUPFAM" id="SSF51730">
    <property type="entry name" value="FAD-linked oxidoreductase"/>
    <property type="match status" value="1"/>
</dbReference>
<keyword evidence="9 18" id="KW-0520">NAD</keyword>
<dbReference type="AlphaFoldDB" id="A0A6L5QBM1"/>
<dbReference type="Pfam" id="PF00171">
    <property type="entry name" value="Aldedh"/>
    <property type="match status" value="1"/>
</dbReference>
<dbReference type="PANTHER" id="PTHR42862">
    <property type="entry name" value="DELTA-1-PYRROLINE-5-CARBOXYLATE DEHYDROGENASE 1, ISOFORM A-RELATED"/>
    <property type="match status" value="1"/>
</dbReference>
<dbReference type="InterPro" id="IPR016161">
    <property type="entry name" value="Ald_DH/histidinol_DH"/>
</dbReference>
<dbReference type="CDD" id="cd07125">
    <property type="entry name" value="ALDH_PutA-P5CDH"/>
    <property type="match status" value="1"/>
</dbReference>
<protein>
    <recommendedName>
        <fullName evidence="18">Bifunctional protein PutA</fullName>
    </recommendedName>
    <domain>
        <recommendedName>
            <fullName evidence="18">Proline dehydrogenase</fullName>
            <ecNumber evidence="18">1.5.5.2</ecNumber>
        </recommendedName>
        <alternativeName>
            <fullName evidence="18">Proline oxidase</fullName>
        </alternativeName>
    </domain>
    <domain>
        <recommendedName>
            <fullName evidence="18">Delta-1-pyrroline-5-carboxylate dehydrogenase</fullName>
            <shortName evidence="18">P5C dehydrogenase</shortName>
            <ecNumber evidence="18">1.2.1.88</ecNumber>
        </recommendedName>
        <alternativeName>
            <fullName evidence="18">L-glutamate gamma-semialdehyde dehydrogenase</fullName>
        </alternativeName>
    </domain>
</protein>
<dbReference type="InterPro" id="IPR016163">
    <property type="entry name" value="Ald_DH_C"/>
</dbReference>
<dbReference type="SUPFAM" id="SSF81935">
    <property type="entry name" value="N-terminal domain of bifunctional PutA protein"/>
    <property type="match status" value="1"/>
</dbReference>
<comment type="function">
    <text evidence="18">Oxidizes proline to glutamate for use as a carbon and nitrogen source.</text>
</comment>
<evidence type="ECO:0000256" key="5">
    <source>
        <dbReference type="ARBA" id="ARBA00022630"/>
    </source>
</evidence>
<dbReference type="EC" id="1.2.1.88" evidence="18"/>
<dbReference type="InterPro" id="IPR025703">
    <property type="entry name" value="Bifunct_PutA"/>
</dbReference>
<feature type="domain" description="Proline dehydrogenase PutA" evidence="22">
    <location>
        <begin position="81"/>
        <end position="192"/>
    </location>
</feature>
<dbReference type="InterPro" id="IPR002872">
    <property type="entry name" value="Proline_DH_dom"/>
</dbReference>
<keyword evidence="25" id="KW-1185">Reference proteome</keyword>
<evidence type="ECO:0000256" key="10">
    <source>
        <dbReference type="ARBA" id="ARBA00023062"/>
    </source>
</evidence>
<dbReference type="SUPFAM" id="SSF53720">
    <property type="entry name" value="ALDH-like"/>
    <property type="match status" value="1"/>
</dbReference>
<dbReference type="UniPathway" id="UPA00261">
    <property type="reaction ID" value="UER00373"/>
</dbReference>
<evidence type="ECO:0000256" key="17">
    <source>
        <dbReference type="ARBA" id="ARBA00060911"/>
    </source>
</evidence>
<dbReference type="InterPro" id="IPR041349">
    <property type="entry name" value="PRODH"/>
</dbReference>
<evidence type="ECO:0000256" key="14">
    <source>
        <dbReference type="ARBA" id="ARBA00048142"/>
    </source>
</evidence>
<keyword evidence="10 18" id="KW-0642">Proline metabolism</keyword>
<evidence type="ECO:0000256" key="2">
    <source>
        <dbReference type="ARBA" id="ARBA00004739"/>
    </source>
</evidence>
<comment type="similarity">
    <text evidence="17 18">In the C-terminal section; belongs to the aldehyde dehydrogenase family.</text>
</comment>
<comment type="pathway">
    <text evidence="2 18">Amino-acid degradation; L-proline degradation into L-glutamate; L-glutamate from L-proline: step 1/2.</text>
</comment>
<organism evidence="24 25">
    <name type="scientific">Duganella alba</name>
    <dbReference type="NCBI Taxonomy" id="2666081"/>
    <lineage>
        <taxon>Bacteria</taxon>
        <taxon>Pseudomonadati</taxon>
        <taxon>Pseudomonadota</taxon>
        <taxon>Betaproteobacteria</taxon>
        <taxon>Burkholderiales</taxon>
        <taxon>Oxalobacteraceae</taxon>
        <taxon>Telluria group</taxon>
        <taxon>Duganella</taxon>
    </lineage>
</organism>
<comment type="catalytic activity">
    <reaction evidence="15 18">
        <text>L-proline + a quinone = (S)-1-pyrroline-5-carboxylate + a quinol + H(+)</text>
        <dbReference type="Rhea" id="RHEA:23784"/>
        <dbReference type="ChEBI" id="CHEBI:15378"/>
        <dbReference type="ChEBI" id="CHEBI:17388"/>
        <dbReference type="ChEBI" id="CHEBI:24646"/>
        <dbReference type="ChEBI" id="CHEBI:60039"/>
        <dbReference type="ChEBI" id="CHEBI:132124"/>
        <dbReference type="EC" id="1.5.5.2"/>
    </reaction>
</comment>
<sequence>MQAAVSSGFTPFAALQAEILRDPIPLRAAVTAAYRKDEVSAVQWLLGQLNNHDEVSLQQAQQLAYKLVSSVRTERTRASGVDALMHEFSLSSDEGVALMCLAEALLRIPDNATADRLIADKISKGDWRKHLGESPSLFVNAATWGLLITGKLVSTNSETGLGSALTKLISKGGEPLIRKGVDLAMRMLGNQFVTGQTIDEAIKNGQANEARGYRYSYDMLGEAALTEEDAKKYYASYETAIHAIGKASNGRGIRNGPGISVKLSALHPRYSRAQHARVMQELLPRVRDLVLLAKQYNIGLNIDAEEADRLELSLDLMEALAHDPALAGFEGIGFVVQGYQKRCPFVIDYLIDLAKRSGRKFMVRLVKGAYWDAEIKRAQVDGMSGYPVYTRKVYTDVSYLVCAQKLLGATDVIYPQFATHNAQTLSTIYTWAKRDGVTDYEFQCLHGMGESLYDQVVGKDNLDKACRIYAPVGTHETLLAYLVRRLLENGANSSFVNQIVDEAIPIESLLRDPVAAAREQGGLPHSGIALPLDMFGDRKNSAGFDLANENVLREIADALATPRSWHAAALLAGGLSVGQPVQNVTNPAQRSDIVGQLVEASADDVETALASASSYAMDWQTTEPSVRAAALTRAADLFEANALELMTLAIREAGKSLPNAIAEIREAVDFLRYYAGEVHGSTNTLALGPVTCISPWNFPLAIFTGQVAASLAAGNVVLAKPAEQTPLIAHRAVELLHEAGIPRAALQFLPGRGEVVGAALTGDSRVKGVIFTGSTEVAQLINRTLAKRAVAENADIPLIAETGGQNAMIVDSSALPEQVVQDAISSAFDSAGQRCSALRVLFLQEDIADKTIKMLKGAMQELKVGTPDRLVTDIGPVIDAEAQQNLLAHINKLKGTAVDYYSLDLPADVTSAGTFVPPTVLEIRSLAELTQEVFGPVMHVIRYKRADLPKVVDQINASGFGLTLGVHSRIDETIDYITNRAHVGNIYVNRNIVGAVVGVQPFGGEGKSGTGPKAGGPLYLKRLQRGAITAPVHERQTSPSLDALVVWSKMHGHERIASLAEQYSRSTMLGSLTALPGPTGERNTLALVSRGAVACVAGTLEGLMNQIAAVLATGNIALVTGATAHLLPADLPSAIRDRIQTVPDLESSEFQIALVESMMAKSQHNVLAARSGALVALISTNEESSIPLWRLVAERALCVNTTAAGGNASLMTLQAS</sequence>
<evidence type="ECO:0000256" key="6">
    <source>
        <dbReference type="ARBA" id="ARBA00022827"/>
    </source>
</evidence>
<dbReference type="RefSeq" id="WP_154363495.1">
    <property type="nucleotide sequence ID" value="NZ_WKJM01000002.1"/>
</dbReference>
<evidence type="ECO:0000256" key="9">
    <source>
        <dbReference type="ARBA" id="ARBA00023027"/>
    </source>
</evidence>
<dbReference type="FunFam" id="3.20.20.220:FF:000004">
    <property type="entry name" value="Bifunctional protein PutA"/>
    <property type="match status" value="1"/>
</dbReference>
<proteinExistence type="inferred from homology"/>
<feature type="domain" description="Aldehyde dehydrogenase" evidence="20">
    <location>
        <begin position="582"/>
        <end position="1020"/>
    </location>
</feature>
<dbReference type="InterPro" id="IPR016160">
    <property type="entry name" value="Ald_DH_CS_CYS"/>
</dbReference>
<dbReference type="FunFam" id="3.40.309.10:FF:000005">
    <property type="entry name" value="1-pyrroline-5-carboxylate dehydrogenase 1"/>
    <property type="match status" value="1"/>
</dbReference>
<dbReference type="Gene3D" id="3.20.20.220">
    <property type="match status" value="1"/>
</dbReference>
<name>A0A6L5QBM1_9BURK</name>
<dbReference type="Pfam" id="PF14850">
    <property type="entry name" value="Pro_dh-DNA_bdg"/>
    <property type="match status" value="1"/>
</dbReference>
<dbReference type="PIRSF" id="PIRSF000197">
    <property type="entry name" value="Bifunct_PutA"/>
    <property type="match status" value="1"/>
</dbReference>
<evidence type="ECO:0000313" key="24">
    <source>
        <dbReference type="EMBL" id="MRX07000.1"/>
    </source>
</evidence>
<dbReference type="EMBL" id="WKJM01000002">
    <property type="protein sequence ID" value="MRX07000.1"/>
    <property type="molecule type" value="Genomic_DNA"/>
</dbReference>
<evidence type="ECO:0000259" key="22">
    <source>
        <dbReference type="Pfam" id="PF14850"/>
    </source>
</evidence>
<dbReference type="GO" id="GO:0003677">
    <property type="term" value="F:DNA binding"/>
    <property type="evidence" value="ECO:0007669"/>
    <property type="project" value="UniProtKB-KW"/>
</dbReference>
<keyword evidence="11 18" id="KW-0238">DNA-binding</keyword>
<evidence type="ECO:0000256" key="18">
    <source>
        <dbReference type="PIRNR" id="PIRNR000197"/>
    </source>
</evidence>
<feature type="domain" description="Proline utilization A proline dehydrogenase N-terminal" evidence="23">
    <location>
        <begin position="25"/>
        <end position="72"/>
    </location>
</feature>
<dbReference type="GO" id="GO:0010133">
    <property type="term" value="P:L-proline catabolic process to L-glutamate"/>
    <property type="evidence" value="ECO:0007669"/>
    <property type="project" value="UniProtKB-UniRule"/>
</dbReference>
<dbReference type="Pfam" id="PF18327">
    <property type="entry name" value="PRODH"/>
    <property type="match status" value="1"/>
</dbReference>
<dbReference type="NCBIfam" id="NF008772">
    <property type="entry name" value="PRK11809.1"/>
    <property type="match status" value="1"/>
</dbReference>
<feature type="active site" evidence="19">
    <location>
        <position position="801"/>
    </location>
</feature>